<proteinExistence type="inferred from homology"/>
<dbReference type="PANTHER" id="PTHR30035">
    <property type="entry name" value="LIPOPROTEIN VACJ-RELATED"/>
    <property type="match status" value="1"/>
</dbReference>
<dbReference type="Pfam" id="PF04333">
    <property type="entry name" value="MlaA"/>
    <property type="match status" value="1"/>
</dbReference>
<accession>E0Y175</accession>
<dbReference type="PRINTS" id="PR01805">
    <property type="entry name" value="VACJLIPOPROT"/>
</dbReference>
<organism evidence="4">
    <name type="scientific">uncultured alpha proteobacterium EB080_L43F08</name>
    <dbReference type="NCBI Taxonomy" id="710797"/>
    <lineage>
        <taxon>Bacteria</taxon>
        <taxon>Pseudomonadati</taxon>
        <taxon>Pseudomonadota</taxon>
        <taxon>Alphaproteobacteria</taxon>
        <taxon>environmental samples</taxon>
    </lineage>
</organism>
<dbReference type="PANTHER" id="PTHR30035:SF3">
    <property type="entry name" value="INTERMEMBRANE PHOSPHOLIPID TRANSPORT SYSTEM LIPOPROTEIN MLAA"/>
    <property type="match status" value="1"/>
</dbReference>
<evidence type="ECO:0000313" key="4">
    <source>
        <dbReference type="EMBL" id="ADI20416.1"/>
    </source>
</evidence>
<evidence type="ECO:0000256" key="3">
    <source>
        <dbReference type="SAM" id="SignalP"/>
    </source>
</evidence>
<keyword evidence="4" id="KW-0449">Lipoprotein</keyword>
<dbReference type="InterPro" id="IPR007428">
    <property type="entry name" value="MlaA"/>
</dbReference>
<reference evidence="4" key="1">
    <citation type="journal article" date="2011" name="Environ. Microbiol.">
        <title>Time-series analyses of Monterey Bay coastal microbial picoplankton using a 'genome proxy' microarray.</title>
        <authorList>
            <person name="Rich V.I."/>
            <person name="Pham V.D."/>
            <person name="Eppley J."/>
            <person name="Shi Y."/>
            <person name="DeLong E.F."/>
        </authorList>
    </citation>
    <scope>NUCLEOTIDE SEQUENCE</scope>
</reference>
<sequence>MQFKSKNLIKAILLISFGFIFTACTQSDPNGFYDPLEKINRKTHSFNKSLDKILLRPASKVYGVVVSDFADILINNFTNNLSEPSNAANHLLQGKLKKSSNSTARFLVNTTIGIGGITDPASRLGLSSSESDFGKTLHAWGFNEGAYVELPFYAASTVRDTTGIVVDFVMDPINSIIPSKYKPHTQGAKLIELAGDRNEYGEIIDNMLYKNEDSYASQRLYYLQRRRFDLNNNTISDDELGNPYEDE</sequence>
<comment type="similarity">
    <text evidence="1">Belongs to the MlaA family.</text>
</comment>
<protein>
    <submittedName>
        <fullName evidence="4">Surface lipoprotein</fullName>
    </submittedName>
</protein>
<dbReference type="PROSITE" id="PS51257">
    <property type="entry name" value="PROKAR_LIPOPROTEIN"/>
    <property type="match status" value="1"/>
</dbReference>
<evidence type="ECO:0000256" key="1">
    <source>
        <dbReference type="ARBA" id="ARBA00010634"/>
    </source>
</evidence>
<name>E0Y175_9PROT</name>
<dbReference type="GO" id="GO:0120010">
    <property type="term" value="P:intermembrane phospholipid transfer"/>
    <property type="evidence" value="ECO:0007669"/>
    <property type="project" value="TreeGrafter"/>
</dbReference>
<dbReference type="GO" id="GO:0016020">
    <property type="term" value="C:membrane"/>
    <property type="evidence" value="ECO:0007669"/>
    <property type="project" value="InterPro"/>
</dbReference>
<feature type="chain" id="PRO_5003143246" evidence="3">
    <location>
        <begin position="26"/>
        <end position="247"/>
    </location>
</feature>
<dbReference type="AlphaFoldDB" id="E0Y175"/>
<keyword evidence="2 3" id="KW-0732">Signal</keyword>
<evidence type="ECO:0000256" key="2">
    <source>
        <dbReference type="ARBA" id="ARBA00022729"/>
    </source>
</evidence>
<feature type="signal peptide" evidence="3">
    <location>
        <begin position="1"/>
        <end position="25"/>
    </location>
</feature>
<dbReference type="EMBL" id="GU474941">
    <property type="protein sequence ID" value="ADI20416.1"/>
    <property type="molecule type" value="Genomic_DNA"/>
</dbReference>